<dbReference type="AlphaFoldDB" id="A0A975L7Y0"/>
<dbReference type="Pfam" id="PF03372">
    <property type="entry name" value="Exo_endo_phos"/>
    <property type="match status" value="1"/>
</dbReference>
<dbReference type="InterPro" id="IPR005135">
    <property type="entry name" value="Endo/exonuclease/phosphatase"/>
</dbReference>
<protein>
    <recommendedName>
        <fullName evidence="1">Endonuclease/exonuclease/phosphatase domain-containing protein</fullName>
    </recommendedName>
</protein>
<accession>A0A975L7Y0</accession>
<dbReference type="Gene3D" id="3.60.10.10">
    <property type="entry name" value="Endonuclease/exonuclease/phosphatase"/>
    <property type="match status" value="1"/>
</dbReference>
<dbReference type="KEGG" id="nec:KGD82_16150"/>
<dbReference type="EMBL" id="CP074402">
    <property type="protein sequence ID" value="QVJ00297.1"/>
    <property type="molecule type" value="Genomic_DNA"/>
</dbReference>
<dbReference type="InterPro" id="IPR036691">
    <property type="entry name" value="Endo/exonu/phosph_ase_sf"/>
</dbReference>
<evidence type="ECO:0000313" key="3">
    <source>
        <dbReference type="Proteomes" id="UP000682416"/>
    </source>
</evidence>
<evidence type="ECO:0000313" key="2">
    <source>
        <dbReference type="EMBL" id="QVJ00297.1"/>
    </source>
</evidence>
<proteinExistence type="predicted"/>
<gene>
    <name evidence="2" type="ORF">KGD82_16150</name>
</gene>
<dbReference type="Proteomes" id="UP000682416">
    <property type="component" value="Chromosome"/>
</dbReference>
<evidence type="ECO:0000259" key="1">
    <source>
        <dbReference type="Pfam" id="PF03372"/>
    </source>
</evidence>
<reference evidence="2" key="1">
    <citation type="submission" date="2021-05" db="EMBL/GenBank/DDBJ databases">
        <authorList>
            <person name="Kaiqin L."/>
            <person name="Jian G."/>
        </authorList>
    </citation>
    <scope>NUCLEOTIDE SEQUENCE</scope>
    <source>
        <strain evidence="2">HDS5</strain>
    </source>
</reference>
<dbReference type="SUPFAM" id="SSF56219">
    <property type="entry name" value="DNase I-like"/>
    <property type="match status" value="1"/>
</dbReference>
<feature type="domain" description="Endonuclease/exonuclease/phosphatase" evidence="1">
    <location>
        <begin position="7"/>
        <end position="277"/>
    </location>
</feature>
<sequence>MSALRCMSVNTWRGGVRNPDGTPADRLPALCEAIAAQGPHLVGVQEAHEWAADDGRLLQEVQGRLGLTAVQDSFAPGRSTGLLYDPDAMDLKEWETVTGAESGFTGFGGTARFDVGLPYSLSVVVAHMSHQSLPLAIHQASTANDRARRVADRAQPPGAPRAEAAMIFGDINAPRLSHPAAPAEPRPEDLPAANLAYRFTGPAGKEEVDRPVAELFDRCRWTDLALHLADRTGDPQEQAHLLASTGHGGFSVDRVYVTESVVPATSGLEHVTIPSDHAALYWEVDPALIDPTLTTCLHR</sequence>
<keyword evidence="3" id="KW-1185">Reference proteome</keyword>
<dbReference type="GO" id="GO:0003824">
    <property type="term" value="F:catalytic activity"/>
    <property type="evidence" value="ECO:0007669"/>
    <property type="project" value="InterPro"/>
</dbReference>
<organism evidence="2 3">
    <name type="scientific">Nocardiopsis eucommiae</name>
    <dbReference type="NCBI Taxonomy" id="2831970"/>
    <lineage>
        <taxon>Bacteria</taxon>
        <taxon>Bacillati</taxon>
        <taxon>Actinomycetota</taxon>
        <taxon>Actinomycetes</taxon>
        <taxon>Streptosporangiales</taxon>
        <taxon>Nocardiopsidaceae</taxon>
        <taxon>Nocardiopsis</taxon>
    </lineage>
</organism>
<name>A0A975L7Y0_9ACTN</name>